<feature type="domain" description="Calcineurin-like phosphoesterase" evidence="2">
    <location>
        <begin position="147"/>
        <end position="309"/>
    </location>
</feature>
<feature type="transmembrane region" description="Helical" evidence="1">
    <location>
        <begin position="69"/>
        <end position="91"/>
    </location>
</feature>
<evidence type="ECO:0000259" key="2">
    <source>
        <dbReference type="Pfam" id="PF00149"/>
    </source>
</evidence>
<keyword evidence="1" id="KW-0472">Membrane</keyword>
<keyword evidence="4" id="KW-1185">Reference proteome</keyword>
<keyword evidence="1" id="KW-1133">Transmembrane helix</keyword>
<dbReference type="InterPro" id="IPR004843">
    <property type="entry name" value="Calcineurin-like_PHP"/>
</dbReference>
<comment type="caution">
    <text evidence="3">The sequence shown here is derived from an EMBL/GenBank/DDBJ whole genome shotgun (WGS) entry which is preliminary data.</text>
</comment>
<protein>
    <submittedName>
        <fullName evidence="3">Metallophosphoesterase</fullName>
    </submittedName>
</protein>
<organism evidence="3 4">
    <name type="scientific">Marinicrinis lubricantis</name>
    <dbReference type="NCBI Taxonomy" id="2086470"/>
    <lineage>
        <taxon>Bacteria</taxon>
        <taxon>Bacillati</taxon>
        <taxon>Bacillota</taxon>
        <taxon>Bacilli</taxon>
        <taxon>Bacillales</taxon>
        <taxon>Paenibacillaceae</taxon>
    </lineage>
</organism>
<keyword evidence="1" id="KW-0812">Transmembrane</keyword>
<sequence length="370" mass="41607">MFIVIALVFLVLYAALVFYIGRSSYRWLGPKASSKRFKWIYSIVLAIVASSFFLGQFTDQAFLGVIGAYWMAVFYLLLILVPLAQITVRLLRFTRLPHQRVQAWSGAVVLLLLVSFLTYGIYNAYNPVLRTYEIHIEKDVPSVSSLTVVMAADMHFGLLSGRDHAERLVEEINKLDADLILFPGDVFDDDIRPYVDQGIDEVLSQIESTYGVYASLGNHDRYDGPTEDMIAVLENSNMHVLYDESVVVADSLTLVGRRDHSDDGREELAPLMDGIDLSKPVILLDHQPYDLDIAQEQGIDLMVSGHTHRGQVFPGNLITDAMYENDWGYLQKEQLHSIVTSGYGFWGPPIRIGSRSELVKIDVTFGETTS</sequence>
<dbReference type="CDD" id="cd07385">
    <property type="entry name" value="MPP_YkuE_C"/>
    <property type="match status" value="1"/>
</dbReference>
<feature type="transmembrane region" description="Helical" evidence="1">
    <location>
        <begin position="103"/>
        <end position="122"/>
    </location>
</feature>
<feature type="transmembrane region" description="Helical" evidence="1">
    <location>
        <begin position="37"/>
        <end position="57"/>
    </location>
</feature>
<evidence type="ECO:0000313" key="3">
    <source>
        <dbReference type="EMBL" id="MFC5987246.1"/>
    </source>
</evidence>
<dbReference type="EMBL" id="JBHSQV010000156">
    <property type="protein sequence ID" value="MFC5987246.1"/>
    <property type="molecule type" value="Genomic_DNA"/>
</dbReference>
<name>A0ABW1IQB1_9BACL</name>
<dbReference type="Proteomes" id="UP001596250">
    <property type="component" value="Unassembled WGS sequence"/>
</dbReference>
<dbReference type="PANTHER" id="PTHR31302:SF0">
    <property type="entry name" value="TRANSMEMBRANE PROTEIN WITH METALLOPHOSPHOESTERASE DOMAIN"/>
    <property type="match status" value="1"/>
</dbReference>
<gene>
    <name evidence="3" type="ORF">ACFPXP_12605</name>
</gene>
<dbReference type="SUPFAM" id="SSF56300">
    <property type="entry name" value="Metallo-dependent phosphatases"/>
    <property type="match status" value="1"/>
</dbReference>
<dbReference type="Pfam" id="PF00149">
    <property type="entry name" value="Metallophos"/>
    <property type="match status" value="1"/>
</dbReference>
<feature type="transmembrane region" description="Helical" evidence="1">
    <location>
        <begin position="6"/>
        <end position="25"/>
    </location>
</feature>
<reference evidence="4" key="1">
    <citation type="journal article" date="2019" name="Int. J. Syst. Evol. Microbiol.">
        <title>The Global Catalogue of Microorganisms (GCM) 10K type strain sequencing project: providing services to taxonomists for standard genome sequencing and annotation.</title>
        <authorList>
            <consortium name="The Broad Institute Genomics Platform"/>
            <consortium name="The Broad Institute Genome Sequencing Center for Infectious Disease"/>
            <person name="Wu L."/>
            <person name="Ma J."/>
        </authorList>
    </citation>
    <scope>NUCLEOTIDE SEQUENCE [LARGE SCALE GENOMIC DNA]</scope>
    <source>
        <strain evidence="4">CCM 8749</strain>
    </source>
</reference>
<proteinExistence type="predicted"/>
<dbReference type="Gene3D" id="3.60.21.10">
    <property type="match status" value="1"/>
</dbReference>
<evidence type="ECO:0000313" key="4">
    <source>
        <dbReference type="Proteomes" id="UP001596250"/>
    </source>
</evidence>
<dbReference type="PANTHER" id="PTHR31302">
    <property type="entry name" value="TRANSMEMBRANE PROTEIN WITH METALLOPHOSPHOESTERASE DOMAIN-RELATED"/>
    <property type="match status" value="1"/>
</dbReference>
<dbReference type="RefSeq" id="WP_379894588.1">
    <property type="nucleotide sequence ID" value="NZ_CBCSCT010000048.1"/>
</dbReference>
<evidence type="ECO:0000256" key="1">
    <source>
        <dbReference type="SAM" id="Phobius"/>
    </source>
</evidence>
<dbReference type="InterPro" id="IPR029052">
    <property type="entry name" value="Metallo-depent_PP-like"/>
</dbReference>
<accession>A0ABW1IQB1</accession>
<dbReference type="InterPro" id="IPR051158">
    <property type="entry name" value="Metallophosphoesterase_sf"/>
</dbReference>